<keyword evidence="6" id="KW-0732">Signal</keyword>
<dbReference type="PANTHER" id="PTHR19134:SF562">
    <property type="entry name" value="PROTEIN-TYROSINE-PHOSPHATASE"/>
    <property type="match status" value="1"/>
</dbReference>
<evidence type="ECO:0000256" key="4">
    <source>
        <dbReference type="ARBA" id="ARBA00022912"/>
    </source>
</evidence>
<keyword evidence="3" id="KW-0378">Hydrolase</keyword>
<dbReference type="InterPro" id="IPR000242">
    <property type="entry name" value="PTP_cat"/>
</dbReference>
<dbReference type="Proteomes" id="UP001168821">
    <property type="component" value="Unassembled WGS sequence"/>
</dbReference>
<dbReference type="InterPro" id="IPR009030">
    <property type="entry name" value="Growth_fac_rcpt_cys_sf"/>
</dbReference>
<keyword evidence="10" id="KW-1185">Reference proteome</keyword>
<comment type="caution">
    <text evidence="9">The sequence shown here is derived from an EMBL/GenBank/DDBJ whole genome shotgun (WGS) entry which is preliminary data.</text>
</comment>
<dbReference type="PANTHER" id="PTHR19134">
    <property type="entry name" value="RECEPTOR-TYPE TYROSINE-PROTEIN PHOSPHATASE"/>
    <property type="match status" value="1"/>
</dbReference>
<protein>
    <recommendedName>
        <fullName evidence="2">protein-tyrosine-phosphatase</fullName>
        <ecNumber evidence="2">3.1.3.48</ecNumber>
    </recommendedName>
</protein>
<dbReference type="PROSITE" id="PS50055">
    <property type="entry name" value="TYR_PHOSPHATASE_PTP"/>
    <property type="match status" value="2"/>
</dbReference>
<dbReference type="InterPro" id="IPR050348">
    <property type="entry name" value="Protein-Tyr_Phosphatase"/>
</dbReference>
<dbReference type="PRINTS" id="PR00700">
    <property type="entry name" value="PRTYPHPHTASE"/>
</dbReference>
<dbReference type="InterPro" id="IPR003595">
    <property type="entry name" value="Tyr_Pase_cat"/>
</dbReference>
<dbReference type="GO" id="GO:0048666">
    <property type="term" value="P:neuron development"/>
    <property type="evidence" value="ECO:0007669"/>
    <property type="project" value="UniProtKB-ARBA"/>
</dbReference>
<feature type="transmembrane region" description="Helical" evidence="5">
    <location>
        <begin position="548"/>
        <end position="571"/>
    </location>
</feature>
<dbReference type="SUPFAM" id="SSF52799">
    <property type="entry name" value="(Phosphotyrosine protein) phosphatases II"/>
    <property type="match status" value="2"/>
</dbReference>
<dbReference type="AlphaFoldDB" id="A0AA38M8Y7"/>
<feature type="chain" id="PRO_5041256704" description="protein-tyrosine-phosphatase" evidence="6">
    <location>
        <begin position="20"/>
        <end position="1121"/>
    </location>
</feature>
<proteinExistence type="inferred from homology"/>
<reference evidence="9" key="1">
    <citation type="journal article" date="2023" name="G3 (Bethesda)">
        <title>Whole genome assemblies of Zophobas morio and Tenebrio molitor.</title>
        <authorList>
            <person name="Kaur S."/>
            <person name="Stinson S.A."/>
            <person name="diCenzo G.C."/>
        </authorList>
    </citation>
    <scope>NUCLEOTIDE SEQUENCE</scope>
    <source>
        <strain evidence="9">QUZm001</strain>
    </source>
</reference>
<dbReference type="SUPFAM" id="SSF57184">
    <property type="entry name" value="Growth factor receptor domain"/>
    <property type="match status" value="1"/>
</dbReference>
<dbReference type="GO" id="GO:0004725">
    <property type="term" value="F:protein tyrosine phosphatase activity"/>
    <property type="evidence" value="ECO:0007669"/>
    <property type="project" value="InterPro"/>
</dbReference>
<keyword evidence="5" id="KW-0812">Transmembrane</keyword>
<dbReference type="GO" id="GO:0009653">
    <property type="term" value="P:anatomical structure morphogenesis"/>
    <property type="evidence" value="ECO:0007669"/>
    <property type="project" value="UniProtKB-ARBA"/>
</dbReference>
<dbReference type="Gene3D" id="3.90.190.10">
    <property type="entry name" value="Protein tyrosine phosphatase superfamily"/>
    <property type="match status" value="2"/>
</dbReference>
<evidence type="ECO:0000256" key="5">
    <source>
        <dbReference type="SAM" id="Phobius"/>
    </source>
</evidence>
<feature type="signal peptide" evidence="6">
    <location>
        <begin position="1"/>
        <end position="19"/>
    </location>
</feature>
<keyword evidence="5" id="KW-1133">Transmembrane helix</keyword>
<dbReference type="SMART" id="SM00404">
    <property type="entry name" value="PTPc_motif"/>
    <property type="match status" value="2"/>
</dbReference>
<evidence type="ECO:0000256" key="2">
    <source>
        <dbReference type="ARBA" id="ARBA00013064"/>
    </source>
</evidence>
<dbReference type="CDD" id="cd00047">
    <property type="entry name" value="PTPc"/>
    <property type="match status" value="1"/>
</dbReference>
<dbReference type="InterPro" id="IPR000387">
    <property type="entry name" value="Tyr_Pase_dom"/>
</dbReference>
<gene>
    <name evidence="9" type="ORF">Zmor_024727</name>
</gene>
<feature type="domain" description="Tyrosine specific protein phosphatases" evidence="8">
    <location>
        <begin position="781"/>
        <end position="855"/>
    </location>
</feature>
<organism evidence="9 10">
    <name type="scientific">Zophobas morio</name>
    <dbReference type="NCBI Taxonomy" id="2755281"/>
    <lineage>
        <taxon>Eukaryota</taxon>
        <taxon>Metazoa</taxon>
        <taxon>Ecdysozoa</taxon>
        <taxon>Arthropoda</taxon>
        <taxon>Hexapoda</taxon>
        <taxon>Insecta</taxon>
        <taxon>Pterygota</taxon>
        <taxon>Neoptera</taxon>
        <taxon>Endopterygota</taxon>
        <taxon>Coleoptera</taxon>
        <taxon>Polyphaga</taxon>
        <taxon>Cucujiformia</taxon>
        <taxon>Tenebrionidae</taxon>
        <taxon>Zophobas</taxon>
    </lineage>
</organism>
<evidence type="ECO:0000313" key="10">
    <source>
        <dbReference type="Proteomes" id="UP001168821"/>
    </source>
</evidence>
<dbReference type="PROSITE" id="PS50056">
    <property type="entry name" value="TYR_PHOSPHATASE_2"/>
    <property type="match status" value="1"/>
</dbReference>
<comment type="similarity">
    <text evidence="1">Belongs to the protein-tyrosine phosphatase family.</text>
</comment>
<dbReference type="EC" id="3.1.3.48" evidence="2"/>
<sequence>MYLNLHISIFWILVTRASADVVTLTKNQSITCVLTEESVYSALYISSNSSDNPLIDSKRTLTELTQWVRNDWNVGTTQELPFYPVVDVRWEEFPNLENAQINATQANVTSFSLCFVKRFFLNAADDSYGREFPTISNKHETVCQWSHYTVRQKQILEIKFSETVVHEMEIWKLGFVPKYIIFPKSGARIKTHQYDFQYSRLTTLKDVISFLDISNLSNSTDLCISLFVSVDENCYLDVVLESGTTPKTVRVDGFNLENKPKSWKRIEIHTSSYNGTGKLNFYRSRSDDKREGFWAIDKVHICRLSTDVYSLTVKSENSSYTCKTLATSNSSTFCELPGLLGHKCTAKCDQILGQSYPFCEGYKICLDNGTCECSWGFKGTTCNQSCTGDNWGRDCASTINYGNCVSHNNKVGCFKCMKKFTGRQCAEKLPVVLKPPTLVSAKTNFAEISFNLTYGEDEKEPDFYQIQYKESNGTTFENFSDLVPFQKSLSNGTVTIPTSSFGYKIRVLLFVGNEHYEEGVPELVTTPTSRKNWYIAIIVISSILKNHWLFGILTGVFFLYVVLVPVFLYFCGKKNKANGPQVEVITLLSLDDSDTKNIPIKEIETYVKASVEKKLLSEQFKLLADEKFGTCEVALWEENLKKNKDQRYIPYDSTRVILGDLEDVGTDDYINASYIDGFRHCKAYIVYQGTKDTETDFWRMIWLEEVETMVLAVDFNDDYIREDCWSSSLNSVNTFGAITVRNVAEGTHSNYHERVFEVTYMKNQRQVRQLHLSCSWPLYPDELLPILKHLHQTSRTSLSPIVVYSGSETNRSGTLILCDLALHMGEAEGSVNFHVLLGNMRQQRPHMVNNLDYYVLAHLTVLEFLLDEVNPFRTKLTDNLDAKVVEEQCKYLEKMFWADSVVQNLAPQPKMRNPLRLTFVDGYQKPNRFLLCQQPSKRLLLEFWETIISENISHVLFINANKDKLWPCKFTESGVTISVILQTYVEVTPSYTLARLLLSKYSKDSNNGRNGQEVLFFELVDWNLKEQIPQSIDNALITVHYINKVMEENETPILITTMVGMNASSLFTVLCNVLDKHKKEREVDVYRFLRTANRHNSTFFIRTRQLKFLYDTILEYITTIK</sequence>
<evidence type="ECO:0000256" key="6">
    <source>
        <dbReference type="SAM" id="SignalP"/>
    </source>
</evidence>
<dbReference type="InterPro" id="IPR029021">
    <property type="entry name" value="Prot-tyrosine_phosphatase-like"/>
</dbReference>
<evidence type="ECO:0000313" key="9">
    <source>
        <dbReference type="EMBL" id="KAJ3647197.1"/>
    </source>
</evidence>
<accession>A0AA38M8Y7</accession>
<dbReference type="Pfam" id="PF00102">
    <property type="entry name" value="Y_phosphatase"/>
    <property type="match status" value="2"/>
</dbReference>
<dbReference type="SMART" id="SM00194">
    <property type="entry name" value="PTPc"/>
    <property type="match status" value="1"/>
</dbReference>
<evidence type="ECO:0000256" key="1">
    <source>
        <dbReference type="ARBA" id="ARBA00009580"/>
    </source>
</evidence>
<keyword evidence="4" id="KW-0904">Protein phosphatase</keyword>
<keyword evidence="5" id="KW-0472">Membrane</keyword>
<evidence type="ECO:0000259" key="8">
    <source>
        <dbReference type="PROSITE" id="PS50056"/>
    </source>
</evidence>
<feature type="domain" description="Tyrosine-protein phosphatase" evidence="7">
    <location>
        <begin position="861"/>
        <end position="1116"/>
    </location>
</feature>
<evidence type="ECO:0000259" key="7">
    <source>
        <dbReference type="PROSITE" id="PS50055"/>
    </source>
</evidence>
<dbReference type="EMBL" id="JALNTZ010000007">
    <property type="protein sequence ID" value="KAJ3647197.1"/>
    <property type="molecule type" value="Genomic_DNA"/>
</dbReference>
<feature type="domain" description="Tyrosine-protein phosphatase" evidence="7">
    <location>
        <begin position="616"/>
        <end position="864"/>
    </location>
</feature>
<evidence type="ECO:0000256" key="3">
    <source>
        <dbReference type="ARBA" id="ARBA00022801"/>
    </source>
</evidence>
<name>A0AA38M8Y7_9CUCU</name>
<dbReference type="Gene3D" id="2.170.300.10">
    <property type="entry name" value="Tie2 ligand-binding domain superfamily"/>
    <property type="match status" value="1"/>
</dbReference>